<dbReference type="AlphaFoldDB" id="A0A0F9TK82"/>
<evidence type="ECO:0000313" key="2">
    <source>
        <dbReference type="EMBL" id="KKN49426.1"/>
    </source>
</evidence>
<sequence>MAWGHPRNAGYKPGDPWMVCDRTGLDYRRSDMRKQWDGIWVNKWDWEPRHPQDFVKGIKDHQAVYDPRPAIDSAIDNTTTTSAASSKGGFTVTLTSVTNIADGDAIGITRDDALVQWNVVNGTPAGNVVTLLEPLLDDVASGNTVYRGDDGSNHFAATNDTQPEDL</sequence>
<evidence type="ECO:0000256" key="1">
    <source>
        <dbReference type="SAM" id="MobiDB-lite"/>
    </source>
</evidence>
<comment type="caution">
    <text evidence="2">The sequence shown here is derived from an EMBL/GenBank/DDBJ whole genome shotgun (WGS) entry which is preliminary data.</text>
</comment>
<feature type="compositionally biased region" description="Polar residues" evidence="1">
    <location>
        <begin position="155"/>
        <end position="166"/>
    </location>
</feature>
<proteinExistence type="predicted"/>
<reference evidence="2" key="1">
    <citation type="journal article" date="2015" name="Nature">
        <title>Complex archaea that bridge the gap between prokaryotes and eukaryotes.</title>
        <authorList>
            <person name="Spang A."/>
            <person name="Saw J.H."/>
            <person name="Jorgensen S.L."/>
            <person name="Zaremba-Niedzwiedzka K."/>
            <person name="Martijn J."/>
            <person name="Lind A.E."/>
            <person name="van Eijk R."/>
            <person name="Schleper C."/>
            <person name="Guy L."/>
            <person name="Ettema T.J."/>
        </authorList>
    </citation>
    <scope>NUCLEOTIDE SEQUENCE</scope>
</reference>
<gene>
    <name evidence="2" type="ORF">LCGC14_0643160</name>
</gene>
<accession>A0A0F9TK82</accession>
<protein>
    <submittedName>
        <fullName evidence="2">Uncharacterized protein</fullName>
    </submittedName>
</protein>
<organism evidence="2">
    <name type="scientific">marine sediment metagenome</name>
    <dbReference type="NCBI Taxonomy" id="412755"/>
    <lineage>
        <taxon>unclassified sequences</taxon>
        <taxon>metagenomes</taxon>
        <taxon>ecological metagenomes</taxon>
    </lineage>
</organism>
<feature type="region of interest" description="Disordered" evidence="1">
    <location>
        <begin position="147"/>
        <end position="166"/>
    </location>
</feature>
<dbReference type="EMBL" id="LAZR01001169">
    <property type="protein sequence ID" value="KKN49426.1"/>
    <property type="molecule type" value="Genomic_DNA"/>
</dbReference>
<name>A0A0F9TK82_9ZZZZ</name>